<dbReference type="OrthoDB" id="7585903at2"/>
<protein>
    <submittedName>
        <fullName evidence="2">Uncharacterized protein</fullName>
    </submittedName>
</protein>
<dbReference type="Proteomes" id="UP000285023">
    <property type="component" value="Unassembled WGS sequence"/>
</dbReference>
<dbReference type="RefSeq" id="WP_119531742.1">
    <property type="nucleotide sequence ID" value="NZ_QXTF01000001.1"/>
</dbReference>
<comment type="caution">
    <text evidence="2">The sequence shown here is derived from an EMBL/GenBank/DDBJ whole genome shotgun (WGS) entry which is preliminary data.</text>
</comment>
<dbReference type="AlphaFoldDB" id="A0A418Q2P3"/>
<evidence type="ECO:0000313" key="2">
    <source>
        <dbReference type="EMBL" id="RIX32117.1"/>
    </source>
</evidence>
<sequence>MNRAERDERTQRIRIGLTGLAFVFLLVLLGTAISRSSEDPTAPPPQQNVQAGEPNEPLAEIGAAPGTTGSNSAASEQAPNPVQPE</sequence>
<keyword evidence="3" id="KW-1185">Reference proteome</keyword>
<evidence type="ECO:0000256" key="1">
    <source>
        <dbReference type="SAM" id="MobiDB-lite"/>
    </source>
</evidence>
<proteinExistence type="predicted"/>
<reference evidence="2 3" key="1">
    <citation type="submission" date="2018-09" db="EMBL/GenBank/DDBJ databases">
        <title>Sphingomonas sp. DAC4.</title>
        <authorList>
            <person name="Seo T."/>
        </authorList>
    </citation>
    <scope>NUCLEOTIDE SEQUENCE [LARGE SCALE GENOMIC DNA]</scope>
    <source>
        <strain evidence="2 3">DAC4</strain>
    </source>
</reference>
<feature type="compositionally biased region" description="Polar residues" evidence="1">
    <location>
        <begin position="67"/>
        <end position="85"/>
    </location>
</feature>
<feature type="region of interest" description="Disordered" evidence="1">
    <location>
        <begin position="35"/>
        <end position="85"/>
    </location>
</feature>
<organism evidence="2 3">
    <name type="scientific">Sphingomonas edaphi</name>
    <dbReference type="NCBI Taxonomy" id="2315689"/>
    <lineage>
        <taxon>Bacteria</taxon>
        <taxon>Pseudomonadati</taxon>
        <taxon>Pseudomonadota</taxon>
        <taxon>Alphaproteobacteria</taxon>
        <taxon>Sphingomonadales</taxon>
        <taxon>Sphingomonadaceae</taxon>
        <taxon>Sphingomonas</taxon>
    </lineage>
</organism>
<accession>A0A418Q2P3</accession>
<evidence type="ECO:0000313" key="3">
    <source>
        <dbReference type="Proteomes" id="UP000285023"/>
    </source>
</evidence>
<dbReference type="EMBL" id="QXTF01000001">
    <property type="protein sequence ID" value="RIX32117.1"/>
    <property type="molecule type" value="Genomic_DNA"/>
</dbReference>
<name>A0A418Q2P3_9SPHN</name>
<gene>
    <name evidence="2" type="ORF">D3M59_03860</name>
</gene>